<feature type="non-terminal residue" evidence="2">
    <location>
        <position position="293"/>
    </location>
</feature>
<dbReference type="EMBL" id="CAUEEQ010001203">
    <property type="protein sequence ID" value="CAJ0919168.1"/>
    <property type="molecule type" value="Genomic_DNA"/>
</dbReference>
<sequence>MSHGFSLTLWLKLECSQDSERLIRRKQTKRKKRFPFQAQSTGYIGGLSTALQNAVDKPLMPWPQLIYDFRGSDKTVGADYSTSDRLLEDGYMHVLSLGSKVLMMQIWFNVASGCFTFRLCSSTSDECKLTPLAQVETQENILNSGNWQHLAFTCKDIFESKNKVCSKIMLWVSGQRKAEVTLEYNSPRKGSFSSDSNRTFCMIGHLVSSQDENIASAGHLCLGNLLLFNGPVLGIEEAFHLYCRGPDLTSLMTCKHGNILIDHCKYISKEILQNRTIHNFLIENKEIDLMCLA</sequence>
<dbReference type="PANTHER" id="PTHR13743">
    <property type="entry name" value="BEIGE/BEACH-RELATED"/>
    <property type="match status" value="1"/>
</dbReference>
<evidence type="ECO:0000313" key="2">
    <source>
        <dbReference type="EMBL" id="CAJ0919168.1"/>
    </source>
</evidence>
<evidence type="ECO:0000256" key="1">
    <source>
        <dbReference type="ARBA" id="ARBA00022574"/>
    </source>
</evidence>
<gene>
    <name evidence="2" type="ORF">RIMI_LOCUS954030</name>
</gene>
<dbReference type="Proteomes" id="UP001176940">
    <property type="component" value="Unassembled WGS sequence"/>
</dbReference>
<accession>A0ABN9KTH3</accession>
<dbReference type="PANTHER" id="PTHR13743:SF86">
    <property type="entry name" value="LYSOSOMAL-TRAFFICKING REGULATOR"/>
    <property type="match status" value="1"/>
</dbReference>
<proteinExistence type="predicted"/>
<dbReference type="InterPro" id="IPR013320">
    <property type="entry name" value="ConA-like_dom_sf"/>
</dbReference>
<dbReference type="SUPFAM" id="SSF49899">
    <property type="entry name" value="Concanavalin A-like lectins/glucanases"/>
    <property type="match status" value="1"/>
</dbReference>
<keyword evidence="3" id="KW-1185">Reference proteome</keyword>
<keyword evidence="1" id="KW-0853">WD repeat</keyword>
<reference evidence="2" key="1">
    <citation type="submission" date="2023-07" db="EMBL/GenBank/DDBJ databases">
        <authorList>
            <person name="Stuckert A."/>
        </authorList>
    </citation>
    <scope>NUCLEOTIDE SEQUENCE</scope>
</reference>
<evidence type="ECO:0000313" key="3">
    <source>
        <dbReference type="Proteomes" id="UP001176940"/>
    </source>
</evidence>
<name>A0ABN9KTH3_9NEOB</name>
<comment type="caution">
    <text evidence="2">The sequence shown here is derived from an EMBL/GenBank/DDBJ whole genome shotgun (WGS) entry which is preliminary data.</text>
</comment>
<protein>
    <submittedName>
        <fullName evidence="2">Uncharacterized protein</fullName>
    </submittedName>
</protein>
<organism evidence="2 3">
    <name type="scientific">Ranitomeya imitator</name>
    <name type="common">mimic poison frog</name>
    <dbReference type="NCBI Taxonomy" id="111125"/>
    <lineage>
        <taxon>Eukaryota</taxon>
        <taxon>Metazoa</taxon>
        <taxon>Chordata</taxon>
        <taxon>Craniata</taxon>
        <taxon>Vertebrata</taxon>
        <taxon>Euteleostomi</taxon>
        <taxon>Amphibia</taxon>
        <taxon>Batrachia</taxon>
        <taxon>Anura</taxon>
        <taxon>Neobatrachia</taxon>
        <taxon>Hyloidea</taxon>
        <taxon>Dendrobatidae</taxon>
        <taxon>Dendrobatinae</taxon>
        <taxon>Ranitomeya</taxon>
    </lineage>
</organism>
<dbReference type="InterPro" id="IPR050865">
    <property type="entry name" value="BEACH_Domain"/>
</dbReference>